<keyword evidence="3" id="KW-0378">Hydrolase</keyword>
<reference evidence="3" key="1">
    <citation type="journal article" date="2020" name="Stud. Mycol.">
        <title>101 Dothideomycetes genomes: a test case for predicting lifestyles and emergence of pathogens.</title>
        <authorList>
            <person name="Haridas S."/>
            <person name="Albert R."/>
            <person name="Binder M."/>
            <person name="Bloem J."/>
            <person name="Labutti K."/>
            <person name="Salamov A."/>
            <person name="Andreopoulos B."/>
            <person name="Baker S."/>
            <person name="Barry K."/>
            <person name="Bills G."/>
            <person name="Bluhm B."/>
            <person name="Cannon C."/>
            <person name="Castanera R."/>
            <person name="Culley D."/>
            <person name="Daum C."/>
            <person name="Ezra D."/>
            <person name="Gonzalez J."/>
            <person name="Henrissat B."/>
            <person name="Kuo A."/>
            <person name="Liang C."/>
            <person name="Lipzen A."/>
            <person name="Lutzoni F."/>
            <person name="Magnuson J."/>
            <person name="Mondo S."/>
            <person name="Nolan M."/>
            <person name="Ohm R."/>
            <person name="Pangilinan J."/>
            <person name="Park H.-J."/>
            <person name="Ramirez L."/>
            <person name="Alfaro M."/>
            <person name="Sun H."/>
            <person name="Tritt A."/>
            <person name="Yoshinaga Y."/>
            <person name="Zwiers L.-H."/>
            <person name="Turgeon B."/>
            <person name="Goodwin S."/>
            <person name="Spatafora J."/>
            <person name="Crous P."/>
            <person name="Grigoriev I."/>
        </authorList>
    </citation>
    <scope>NUCLEOTIDE SEQUENCE</scope>
    <source>
        <strain evidence="3">CBS 379.55</strain>
    </source>
</reference>
<dbReference type="GO" id="GO:0016787">
    <property type="term" value="F:hydrolase activity"/>
    <property type="evidence" value="ECO:0007669"/>
    <property type="project" value="UniProtKB-KW"/>
</dbReference>
<gene>
    <name evidence="3" type="ORF">EI97DRAFT_459937</name>
</gene>
<dbReference type="Proteomes" id="UP000800097">
    <property type="component" value="Unassembled WGS sequence"/>
</dbReference>
<dbReference type="OrthoDB" id="19653at2759"/>
<dbReference type="PANTHER" id="PTHR23024">
    <property type="entry name" value="ARYLACETAMIDE DEACETYLASE"/>
    <property type="match status" value="1"/>
</dbReference>
<sequence length="317" mass="35219">MADSTTRFNAFNVHTTAYKKVGNHEIAVSVLIPKTLNPGRHPLVVKIHGGGLVLGEALYKGWFAAWLVSFILRNNAIAVLPNYRLIPESNGKDIMEDLADFWKWFDEDLQKWVSSINEGIALDFDRVLVSGDSAGGLLALQSAFTQPEGKIKAVLAQYPMTNILRRDPIPSGVLPNGAPAPGPEYIDQHIASIKPGTIISSSVPYDRMPLSYALSAYGRWQEFYGTDKNLLPITAIEDAKYLPRTFIFHGEQDTAVSVEDTKTFVEKAKEVLGDKVDIKLVTVKGQDHGFDCVTDVDEEKTEWLKEGLKFVEQKWLA</sequence>
<dbReference type="PANTHER" id="PTHR23024:SF339">
    <property type="entry name" value="ALPHA_BETA HYDROLASE FOLD-3 DOMAIN-CONTAINING PROTEIN"/>
    <property type="match status" value="1"/>
</dbReference>
<feature type="domain" description="Alpha/beta hydrolase fold-3" evidence="2">
    <location>
        <begin position="44"/>
        <end position="163"/>
    </location>
</feature>
<dbReference type="Gene3D" id="3.40.50.1820">
    <property type="entry name" value="alpha/beta hydrolase"/>
    <property type="match status" value="1"/>
</dbReference>
<feature type="active site" evidence="1">
    <location>
        <position position="133"/>
    </location>
</feature>
<evidence type="ECO:0000313" key="3">
    <source>
        <dbReference type="EMBL" id="KAF2274657.1"/>
    </source>
</evidence>
<evidence type="ECO:0000313" key="4">
    <source>
        <dbReference type="Proteomes" id="UP000800097"/>
    </source>
</evidence>
<accession>A0A6A6JEE0</accession>
<keyword evidence="4" id="KW-1185">Reference proteome</keyword>
<organism evidence="3 4">
    <name type="scientific">Westerdykella ornata</name>
    <dbReference type="NCBI Taxonomy" id="318751"/>
    <lineage>
        <taxon>Eukaryota</taxon>
        <taxon>Fungi</taxon>
        <taxon>Dikarya</taxon>
        <taxon>Ascomycota</taxon>
        <taxon>Pezizomycotina</taxon>
        <taxon>Dothideomycetes</taxon>
        <taxon>Pleosporomycetidae</taxon>
        <taxon>Pleosporales</taxon>
        <taxon>Sporormiaceae</taxon>
        <taxon>Westerdykella</taxon>
    </lineage>
</organism>
<dbReference type="InterPro" id="IPR029058">
    <property type="entry name" value="AB_hydrolase_fold"/>
</dbReference>
<name>A0A6A6JEE0_WESOR</name>
<proteinExistence type="predicted"/>
<protein>
    <submittedName>
        <fullName evidence="3">Alpha/beta-hydrolase</fullName>
    </submittedName>
</protein>
<dbReference type="GeneID" id="54554232"/>
<dbReference type="InterPro" id="IPR033140">
    <property type="entry name" value="Lipase_GDXG_put_SER_AS"/>
</dbReference>
<dbReference type="RefSeq" id="XP_033652196.1">
    <property type="nucleotide sequence ID" value="XM_033801057.1"/>
</dbReference>
<dbReference type="InterPro" id="IPR013094">
    <property type="entry name" value="AB_hydrolase_3"/>
</dbReference>
<dbReference type="PROSITE" id="PS01174">
    <property type="entry name" value="LIPASE_GDXG_SER"/>
    <property type="match status" value="1"/>
</dbReference>
<evidence type="ECO:0000256" key="1">
    <source>
        <dbReference type="PROSITE-ProRule" id="PRU10038"/>
    </source>
</evidence>
<dbReference type="SUPFAM" id="SSF53474">
    <property type="entry name" value="alpha/beta-Hydrolases"/>
    <property type="match status" value="1"/>
</dbReference>
<dbReference type="EMBL" id="ML986501">
    <property type="protein sequence ID" value="KAF2274657.1"/>
    <property type="molecule type" value="Genomic_DNA"/>
</dbReference>
<dbReference type="AlphaFoldDB" id="A0A6A6JEE0"/>
<dbReference type="Pfam" id="PF07859">
    <property type="entry name" value="Abhydrolase_3"/>
    <property type="match status" value="1"/>
</dbReference>
<dbReference type="InterPro" id="IPR050466">
    <property type="entry name" value="Carboxylest/Gibb_receptor"/>
</dbReference>
<evidence type="ECO:0000259" key="2">
    <source>
        <dbReference type="Pfam" id="PF07859"/>
    </source>
</evidence>